<accession>A0A010RJ42</accession>
<dbReference type="Proteomes" id="UP000022611">
    <property type="component" value="Unassembled WGS sequence"/>
</dbReference>
<dbReference type="EMBL" id="AFOY02000015">
    <property type="protein sequence ID" value="EXF92686.1"/>
    <property type="molecule type" value="Genomic_DNA"/>
</dbReference>
<gene>
    <name evidence="1" type="ORF">HK44_002855</name>
</gene>
<sequence length="199" mass="22326">MSADLFRAIPESKLAASAQGIKRQMSARIPSNVPYVVDNLWEWSRPEHYPSRRHSIYASPTPELALLNASAALVGSDRYVACRLIVAPSAIKLAQLEVVDARHHADIRLITQWLSRHSKELTEISVAQKRDIALLFLPGLRRDELEKLRLESGVVGELCELVRTHATFWATASSVPRKGEGELFFELIDESGSYRLEPI</sequence>
<evidence type="ECO:0000313" key="2">
    <source>
        <dbReference type="Proteomes" id="UP000022611"/>
    </source>
</evidence>
<name>A0A010RJ42_PSEFL</name>
<organism evidence="1 2">
    <name type="scientific">Pseudomonas fluorescens HK44</name>
    <dbReference type="NCBI Taxonomy" id="1042209"/>
    <lineage>
        <taxon>Bacteria</taxon>
        <taxon>Pseudomonadati</taxon>
        <taxon>Pseudomonadota</taxon>
        <taxon>Gammaproteobacteria</taxon>
        <taxon>Pseudomonadales</taxon>
        <taxon>Pseudomonadaceae</taxon>
        <taxon>Pseudomonas</taxon>
    </lineage>
</organism>
<proteinExistence type="predicted"/>
<dbReference type="RefSeq" id="WP_019691123.1">
    <property type="nucleotide sequence ID" value="NZ_AFOY02000015.1"/>
</dbReference>
<dbReference type="AlphaFoldDB" id="A0A010RJ42"/>
<reference evidence="1 2" key="1">
    <citation type="journal article" date="2011" name="J. Bacteriol.">
        <title>Draft genome sequence of the polycyclic aromatic hydrocarbon-degrading, genetically engineered bioluminescent bioreporter Pseudomonas fluorescens HK44.</title>
        <authorList>
            <person name="Chauhan A."/>
            <person name="Layton A.C."/>
            <person name="Williams D.E."/>
            <person name="Smartt A.E."/>
            <person name="Ripp S."/>
            <person name="Karpinets T.V."/>
            <person name="Brown S.D."/>
            <person name="Sayler G.S."/>
        </authorList>
    </citation>
    <scope>NUCLEOTIDE SEQUENCE [LARGE SCALE GENOMIC DNA]</scope>
    <source>
        <strain evidence="1 2">HK44</strain>
    </source>
</reference>
<dbReference type="HOGENOM" id="CLU_119527_0_0_6"/>
<protein>
    <recommendedName>
        <fullName evidence="3">RES domain-containing protein</fullName>
    </recommendedName>
</protein>
<evidence type="ECO:0000313" key="1">
    <source>
        <dbReference type="EMBL" id="EXF92686.1"/>
    </source>
</evidence>
<dbReference type="OrthoDB" id="6862889at2"/>
<comment type="caution">
    <text evidence="1">The sequence shown here is derived from an EMBL/GenBank/DDBJ whole genome shotgun (WGS) entry which is preliminary data.</text>
</comment>
<dbReference type="PATRIC" id="fig|1042209.11.peg.2919"/>
<evidence type="ECO:0008006" key="3">
    <source>
        <dbReference type="Google" id="ProtNLM"/>
    </source>
</evidence>